<dbReference type="InterPro" id="IPR038461">
    <property type="entry name" value="Schlafen_AlbA_2_dom_sf"/>
</dbReference>
<accession>A0AAU8MKY5</accession>
<protein>
    <submittedName>
        <fullName evidence="2">ATP-binding protein</fullName>
    </submittedName>
</protein>
<keyword evidence="2" id="KW-0547">Nucleotide-binding</keyword>
<dbReference type="InterPro" id="IPR007421">
    <property type="entry name" value="Schlafen_AlbA_2_dom"/>
</dbReference>
<organism evidence="2">
    <name type="scientific">Lysobacter firmicutimachus</name>
    <dbReference type="NCBI Taxonomy" id="1792846"/>
    <lineage>
        <taxon>Bacteria</taxon>
        <taxon>Pseudomonadati</taxon>
        <taxon>Pseudomonadota</taxon>
        <taxon>Gammaproteobacteria</taxon>
        <taxon>Lysobacterales</taxon>
        <taxon>Lysobacteraceae</taxon>
        <taxon>Lysobacter</taxon>
    </lineage>
</organism>
<dbReference type="Gene3D" id="3.30.950.30">
    <property type="entry name" value="Schlafen, AAA domain"/>
    <property type="match status" value="1"/>
</dbReference>
<evidence type="ECO:0000259" key="1">
    <source>
        <dbReference type="Pfam" id="PF04326"/>
    </source>
</evidence>
<sequence>MAISKDQHEAFAVFFSKPTRDALRDVLKRSIGETDYLEFKGCWPEIPKVAKHILALANSGGGAMVVGVDQMSDGMLVPTGLDSLIDKADLMPRLRAFIPGGLEFQVIDFPYAASEYPELVGKMFQVLLVEDTPKLLPFLALKDGDGVRANAVYVRSGTRSAEADHRGLQSVLNRRIETGHSNQPGLDLEKHLMQLRVLDELRPDNDCWLNSILEINGDAADDLESSDYKNFLSSAYESKKELICGLLGIAKNSEGGWD</sequence>
<keyword evidence="2" id="KW-0067">ATP-binding</keyword>
<dbReference type="EMBL" id="CP159925">
    <property type="protein sequence ID" value="XCO73759.1"/>
    <property type="molecule type" value="Genomic_DNA"/>
</dbReference>
<gene>
    <name evidence="2" type="ORF">ABU614_15360</name>
</gene>
<name>A0AAU8MKY5_9GAMM</name>
<proteinExistence type="predicted"/>
<reference evidence="2" key="1">
    <citation type="submission" date="2024-06" db="EMBL/GenBank/DDBJ databases">
        <authorList>
            <person name="Li S."/>
        </authorList>
    </citation>
    <scope>NUCLEOTIDE SEQUENCE</scope>
    <source>
        <strain evidence="2">SR10</strain>
    </source>
</reference>
<feature type="domain" description="Schlafen AlbA-2" evidence="1">
    <location>
        <begin position="33"/>
        <end position="162"/>
    </location>
</feature>
<dbReference type="GO" id="GO:0005524">
    <property type="term" value="F:ATP binding"/>
    <property type="evidence" value="ECO:0007669"/>
    <property type="project" value="UniProtKB-KW"/>
</dbReference>
<dbReference type="AlphaFoldDB" id="A0AAU8MKY5"/>
<dbReference type="RefSeq" id="WP_363796657.1">
    <property type="nucleotide sequence ID" value="NZ_CP159925.1"/>
</dbReference>
<dbReference type="Pfam" id="PF04326">
    <property type="entry name" value="SLFN_AlbA_2"/>
    <property type="match status" value="1"/>
</dbReference>
<evidence type="ECO:0000313" key="2">
    <source>
        <dbReference type="EMBL" id="XCO73759.1"/>
    </source>
</evidence>